<dbReference type="AlphaFoldDB" id="A0A2M8EK32"/>
<dbReference type="Proteomes" id="UP000228781">
    <property type="component" value="Unassembled WGS sequence"/>
</dbReference>
<name>A0A2M8EK32_UNCKA</name>
<accession>A0A2M8EK32</accession>
<protein>
    <submittedName>
        <fullName evidence="1">Uncharacterized protein</fullName>
    </submittedName>
</protein>
<comment type="caution">
    <text evidence="1">The sequence shown here is derived from an EMBL/GenBank/DDBJ whole genome shotgun (WGS) entry which is preliminary data.</text>
</comment>
<evidence type="ECO:0000313" key="1">
    <source>
        <dbReference type="EMBL" id="PJC23080.1"/>
    </source>
</evidence>
<dbReference type="EMBL" id="PFSK01000010">
    <property type="protein sequence ID" value="PJC23080.1"/>
    <property type="molecule type" value="Genomic_DNA"/>
</dbReference>
<gene>
    <name evidence="1" type="ORF">CO059_00535</name>
</gene>
<sequence length="79" mass="8686">MDGFIFQFVPLLKEIFDLYPSISGAFGRVGEDEFITAEADDHGVVVLAVLGVNWKLAITGVPVRLCNYLRESECCLGGY</sequence>
<evidence type="ECO:0000313" key="2">
    <source>
        <dbReference type="Proteomes" id="UP000228781"/>
    </source>
</evidence>
<reference evidence="2" key="1">
    <citation type="submission" date="2017-09" db="EMBL/GenBank/DDBJ databases">
        <title>Depth-based differentiation of microbial function through sediment-hosted aquifers and enrichment of novel symbionts in the deep terrestrial subsurface.</title>
        <authorList>
            <person name="Probst A.J."/>
            <person name="Ladd B."/>
            <person name="Jarett J.K."/>
            <person name="Geller-Mcgrath D.E."/>
            <person name="Sieber C.M.K."/>
            <person name="Emerson J.B."/>
            <person name="Anantharaman K."/>
            <person name="Thomas B.C."/>
            <person name="Malmstrom R."/>
            <person name="Stieglmeier M."/>
            <person name="Klingl A."/>
            <person name="Woyke T."/>
            <person name="Ryan C.M."/>
            <person name="Banfield J.F."/>
        </authorList>
    </citation>
    <scope>NUCLEOTIDE SEQUENCE [LARGE SCALE GENOMIC DNA]</scope>
</reference>
<proteinExistence type="predicted"/>
<organism evidence="1 2">
    <name type="scientific">candidate division WWE3 bacterium CG_4_9_14_0_2_um_filter_48_10</name>
    <dbReference type="NCBI Taxonomy" id="1975078"/>
    <lineage>
        <taxon>Bacteria</taxon>
        <taxon>Katanobacteria</taxon>
    </lineage>
</organism>